<feature type="region of interest" description="Disordered" evidence="1">
    <location>
        <begin position="61"/>
        <end position="86"/>
    </location>
</feature>
<organism evidence="2 3">
    <name type="scientific">Parasponia andersonii</name>
    <name type="common">Sponia andersonii</name>
    <dbReference type="NCBI Taxonomy" id="3476"/>
    <lineage>
        <taxon>Eukaryota</taxon>
        <taxon>Viridiplantae</taxon>
        <taxon>Streptophyta</taxon>
        <taxon>Embryophyta</taxon>
        <taxon>Tracheophyta</taxon>
        <taxon>Spermatophyta</taxon>
        <taxon>Magnoliopsida</taxon>
        <taxon>eudicotyledons</taxon>
        <taxon>Gunneridae</taxon>
        <taxon>Pentapetalae</taxon>
        <taxon>rosids</taxon>
        <taxon>fabids</taxon>
        <taxon>Rosales</taxon>
        <taxon>Cannabaceae</taxon>
        <taxon>Parasponia</taxon>
    </lineage>
</organism>
<protein>
    <submittedName>
        <fullName evidence="2">Uncharacterized protein</fullName>
    </submittedName>
</protein>
<comment type="caution">
    <text evidence="2">The sequence shown here is derived from an EMBL/GenBank/DDBJ whole genome shotgun (WGS) entry which is preliminary data.</text>
</comment>
<feature type="compositionally biased region" description="Low complexity" evidence="1">
    <location>
        <begin position="63"/>
        <end position="78"/>
    </location>
</feature>
<dbReference type="AlphaFoldDB" id="A0A2P5D4Y9"/>
<evidence type="ECO:0000313" key="3">
    <source>
        <dbReference type="Proteomes" id="UP000237105"/>
    </source>
</evidence>
<feature type="region of interest" description="Disordered" evidence="1">
    <location>
        <begin position="1"/>
        <end position="23"/>
    </location>
</feature>
<name>A0A2P5D4Y9_PARAD</name>
<evidence type="ECO:0000313" key="2">
    <source>
        <dbReference type="EMBL" id="PON68325.1"/>
    </source>
</evidence>
<keyword evidence="3" id="KW-1185">Reference proteome</keyword>
<reference evidence="3" key="1">
    <citation type="submission" date="2016-06" db="EMBL/GenBank/DDBJ databases">
        <title>Parallel loss of symbiosis genes in relatives of nitrogen-fixing non-legume Parasponia.</title>
        <authorList>
            <person name="Van Velzen R."/>
            <person name="Holmer R."/>
            <person name="Bu F."/>
            <person name="Rutten L."/>
            <person name="Van Zeijl A."/>
            <person name="Liu W."/>
            <person name="Santuari L."/>
            <person name="Cao Q."/>
            <person name="Sharma T."/>
            <person name="Shen D."/>
            <person name="Roswanjaya Y."/>
            <person name="Wardhani T."/>
            <person name="Kalhor M.S."/>
            <person name="Jansen J."/>
            <person name="Van den Hoogen J."/>
            <person name="Gungor B."/>
            <person name="Hartog M."/>
            <person name="Hontelez J."/>
            <person name="Verver J."/>
            <person name="Yang W.-C."/>
            <person name="Schijlen E."/>
            <person name="Repin R."/>
            <person name="Schilthuizen M."/>
            <person name="Schranz E."/>
            <person name="Heidstra R."/>
            <person name="Miyata K."/>
            <person name="Fedorova E."/>
            <person name="Kohlen W."/>
            <person name="Bisseling T."/>
            <person name="Smit S."/>
            <person name="Geurts R."/>
        </authorList>
    </citation>
    <scope>NUCLEOTIDE SEQUENCE [LARGE SCALE GENOMIC DNA]</scope>
    <source>
        <strain evidence="3">cv. WU1-14</strain>
    </source>
</reference>
<dbReference type="EMBL" id="JXTB01000064">
    <property type="protein sequence ID" value="PON68325.1"/>
    <property type="molecule type" value="Genomic_DNA"/>
</dbReference>
<sequence length="86" mass="10154">MEEEQESEAKEITASRKQPSRELGLRVTRNGFWRRRRKRASERVRDVEWYQQNRHYQNCLTVSSSSSSSSKKSKNQSSIKLFLSST</sequence>
<dbReference type="Proteomes" id="UP000237105">
    <property type="component" value="Unassembled WGS sequence"/>
</dbReference>
<evidence type="ECO:0000256" key="1">
    <source>
        <dbReference type="SAM" id="MobiDB-lite"/>
    </source>
</evidence>
<gene>
    <name evidence="2" type="ORF">PanWU01x14_096450</name>
</gene>
<feature type="non-terminal residue" evidence="2">
    <location>
        <position position="86"/>
    </location>
</feature>
<proteinExistence type="predicted"/>
<accession>A0A2P5D4Y9</accession>
<feature type="compositionally biased region" description="Basic and acidic residues" evidence="1">
    <location>
        <begin position="7"/>
        <end position="23"/>
    </location>
</feature>